<evidence type="ECO:0000313" key="1">
    <source>
        <dbReference type="Proteomes" id="UP000887565"/>
    </source>
</evidence>
<proteinExistence type="predicted"/>
<evidence type="ECO:0000313" key="2">
    <source>
        <dbReference type="WBParaSite" id="nRc.2.0.1.t20111-RA"/>
    </source>
</evidence>
<dbReference type="Proteomes" id="UP000887565">
    <property type="component" value="Unplaced"/>
</dbReference>
<sequence>MLKKFANFLQRRRKILIIRFW</sequence>
<dbReference type="AlphaFoldDB" id="A0A915J0X2"/>
<keyword evidence="1" id="KW-1185">Reference proteome</keyword>
<dbReference type="WBParaSite" id="nRc.2.0.1.t20111-RA">
    <property type="protein sequence ID" value="nRc.2.0.1.t20111-RA"/>
    <property type="gene ID" value="nRc.2.0.1.g20111"/>
</dbReference>
<protein>
    <submittedName>
        <fullName evidence="2">Uncharacterized protein</fullName>
    </submittedName>
</protein>
<accession>A0A915J0X2</accession>
<name>A0A915J0X2_ROMCU</name>
<reference evidence="2" key="1">
    <citation type="submission" date="2022-11" db="UniProtKB">
        <authorList>
            <consortium name="WormBaseParasite"/>
        </authorList>
    </citation>
    <scope>IDENTIFICATION</scope>
</reference>
<organism evidence="1 2">
    <name type="scientific">Romanomermis culicivorax</name>
    <name type="common">Nematode worm</name>
    <dbReference type="NCBI Taxonomy" id="13658"/>
    <lineage>
        <taxon>Eukaryota</taxon>
        <taxon>Metazoa</taxon>
        <taxon>Ecdysozoa</taxon>
        <taxon>Nematoda</taxon>
        <taxon>Enoplea</taxon>
        <taxon>Dorylaimia</taxon>
        <taxon>Mermithida</taxon>
        <taxon>Mermithoidea</taxon>
        <taxon>Mermithidae</taxon>
        <taxon>Romanomermis</taxon>
    </lineage>
</organism>